<name>A0A0V0H696_SOLCH</name>
<proteinExistence type="predicted"/>
<accession>A0A0V0H696</accession>
<sequence length="60" mass="7276">KRTSLCFFWQLVNSNFPHDMFKTTRFKSLIYFLKLQVKSTRNRRSNCQRNSFLHISEGAF</sequence>
<dbReference type="AlphaFoldDB" id="A0A0V0H696"/>
<dbReference type="EMBL" id="GEDG01025685">
    <property type="protein sequence ID" value="JAP15078.1"/>
    <property type="molecule type" value="Transcribed_RNA"/>
</dbReference>
<reference evidence="1" key="1">
    <citation type="submission" date="2015-12" db="EMBL/GenBank/DDBJ databases">
        <title>Gene expression during late stages of embryo sac development: a critical building block for successful pollen-pistil interactions.</title>
        <authorList>
            <person name="Liu Y."/>
            <person name="Joly V."/>
            <person name="Sabar M."/>
            <person name="Matton D.P."/>
        </authorList>
    </citation>
    <scope>NUCLEOTIDE SEQUENCE</scope>
</reference>
<feature type="non-terminal residue" evidence="1">
    <location>
        <position position="1"/>
    </location>
</feature>
<organism evidence="1">
    <name type="scientific">Solanum chacoense</name>
    <name type="common">Chaco potato</name>
    <dbReference type="NCBI Taxonomy" id="4108"/>
    <lineage>
        <taxon>Eukaryota</taxon>
        <taxon>Viridiplantae</taxon>
        <taxon>Streptophyta</taxon>
        <taxon>Embryophyta</taxon>
        <taxon>Tracheophyta</taxon>
        <taxon>Spermatophyta</taxon>
        <taxon>Magnoliopsida</taxon>
        <taxon>eudicotyledons</taxon>
        <taxon>Gunneridae</taxon>
        <taxon>Pentapetalae</taxon>
        <taxon>asterids</taxon>
        <taxon>lamiids</taxon>
        <taxon>Solanales</taxon>
        <taxon>Solanaceae</taxon>
        <taxon>Solanoideae</taxon>
        <taxon>Solaneae</taxon>
        <taxon>Solanum</taxon>
    </lineage>
</organism>
<protein>
    <submittedName>
        <fullName evidence="1">Putative ovule protein</fullName>
    </submittedName>
</protein>
<evidence type="ECO:0000313" key="1">
    <source>
        <dbReference type="EMBL" id="JAP15078.1"/>
    </source>
</evidence>